<dbReference type="Proteomes" id="UP001642484">
    <property type="component" value="Unassembled WGS sequence"/>
</dbReference>
<evidence type="ECO:0000313" key="1">
    <source>
        <dbReference type="EMBL" id="CAK8999892.1"/>
    </source>
</evidence>
<evidence type="ECO:0000313" key="2">
    <source>
        <dbReference type="Proteomes" id="UP001642484"/>
    </source>
</evidence>
<keyword evidence="2" id="KW-1185">Reference proteome</keyword>
<protein>
    <submittedName>
        <fullName evidence="1">Uncharacterized protein</fullName>
    </submittedName>
</protein>
<dbReference type="EMBL" id="CAXAMN010002492">
    <property type="protein sequence ID" value="CAK8999892.1"/>
    <property type="molecule type" value="Genomic_DNA"/>
</dbReference>
<comment type="caution">
    <text evidence="1">The sequence shown here is derived from an EMBL/GenBank/DDBJ whole genome shotgun (WGS) entry which is preliminary data.</text>
</comment>
<reference evidence="1 2" key="1">
    <citation type="submission" date="2024-02" db="EMBL/GenBank/DDBJ databases">
        <authorList>
            <person name="Chen Y."/>
            <person name="Shah S."/>
            <person name="Dougan E. K."/>
            <person name="Thang M."/>
            <person name="Chan C."/>
        </authorList>
    </citation>
    <scope>NUCLEOTIDE SEQUENCE [LARGE SCALE GENOMIC DNA]</scope>
</reference>
<gene>
    <name evidence="1" type="ORF">CCMP2556_LOCUS5844</name>
</gene>
<name>A0ABP0IEH5_9DINO</name>
<proteinExistence type="predicted"/>
<organism evidence="1 2">
    <name type="scientific">Durusdinium trenchii</name>
    <dbReference type="NCBI Taxonomy" id="1381693"/>
    <lineage>
        <taxon>Eukaryota</taxon>
        <taxon>Sar</taxon>
        <taxon>Alveolata</taxon>
        <taxon>Dinophyceae</taxon>
        <taxon>Suessiales</taxon>
        <taxon>Symbiodiniaceae</taxon>
        <taxon>Durusdinium</taxon>
    </lineage>
</organism>
<sequence length="438" mass="48081">MGAQLQACGRICWRDPPRDARTTHSSKGCWEDEWAKSRVKGTPISDEGFICMGSKAPICPTSAAIVREGPINLSVLQGSWLGSGGAKITVTGTEVSINGLPLKAHKVELNDDGLVVSIGKLWQLQGWASNGAIEFRASSTRENMESARSEIWTPAPLATSEQMSEKLKLLGYAGSAANPLARGVEGCMPGTTGAEMGYNAKKDAEEVSLLCALVSQWREPETCKVCPRLVIPDFTNRSQTGLGVELLHYVATSIRQKGFQKRSRRQGHDIPVLVREPAGSDSKEEALKVWRGRVAEEEGFPPVRVRDDEEIFTSLGNGHFFQALNLFDTQWKAINEDTNYAVGSDIQLQEALNQGVVSVILRHSTPRPVRAKIADLLNAKREFMWTLDEDGTVDTGNSIENTDYCSHFEWLSKGMDAEQVNCLVRTHLGIKDSKRILG</sequence>
<accession>A0ABP0IEH5</accession>